<feature type="domain" description="Tyr recombinase" evidence="6">
    <location>
        <begin position="101"/>
        <end position="276"/>
    </location>
</feature>
<reference evidence="8 9" key="1">
    <citation type="submission" date="2022-08" db="EMBL/GenBank/DDBJ databases">
        <title>Lysinibacillus sequencing.</title>
        <authorList>
            <person name="Dunlap C."/>
        </authorList>
    </citation>
    <scope>NUCLEOTIDE SEQUENCE [LARGE SCALE GENOMIC DNA]</scope>
    <source>
        <strain evidence="8 9">PB211</strain>
    </source>
</reference>
<dbReference type="Proteomes" id="UP001525021">
    <property type="component" value="Unassembled WGS sequence"/>
</dbReference>
<dbReference type="InterPro" id="IPR011010">
    <property type="entry name" value="DNA_brk_join_enz"/>
</dbReference>
<evidence type="ECO:0000256" key="5">
    <source>
        <dbReference type="PROSITE-ProRule" id="PRU01248"/>
    </source>
</evidence>
<evidence type="ECO:0000313" key="8">
    <source>
        <dbReference type="EMBL" id="MCS1398035.1"/>
    </source>
</evidence>
<evidence type="ECO:0000259" key="6">
    <source>
        <dbReference type="PROSITE" id="PS51898"/>
    </source>
</evidence>
<dbReference type="PANTHER" id="PTHR30349">
    <property type="entry name" value="PHAGE INTEGRASE-RELATED"/>
    <property type="match status" value="1"/>
</dbReference>
<protein>
    <submittedName>
        <fullName evidence="8">Tyrosine-type recombinase/integrase</fullName>
    </submittedName>
</protein>
<organism evidence="8 9">
    <name type="scientific">Lysinibacillus pinottii</name>
    <dbReference type="NCBI Taxonomy" id="2973932"/>
    <lineage>
        <taxon>Bacteria</taxon>
        <taxon>Bacillati</taxon>
        <taxon>Bacillota</taxon>
        <taxon>Bacilli</taxon>
        <taxon>Bacillales</taxon>
        <taxon>Bacillaceae</taxon>
        <taxon>Lysinibacillus</taxon>
    </lineage>
</organism>
<gene>
    <name evidence="8" type="ORF">NXZ79_18670</name>
</gene>
<evidence type="ECO:0000256" key="2">
    <source>
        <dbReference type="ARBA" id="ARBA00022908"/>
    </source>
</evidence>
<evidence type="ECO:0000256" key="3">
    <source>
        <dbReference type="ARBA" id="ARBA00023125"/>
    </source>
</evidence>
<comment type="caution">
    <text evidence="8">The sequence shown here is derived from an EMBL/GenBank/DDBJ whole genome shotgun (WGS) entry which is preliminary data.</text>
</comment>
<dbReference type="InterPro" id="IPR013762">
    <property type="entry name" value="Integrase-like_cat_sf"/>
</dbReference>
<keyword evidence="2" id="KW-0229">DNA integration</keyword>
<dbReference type="PROSITE" id="PS51898">
    <property type="entry name" value="TYR_RECOMBINASE"/>
    <property type="match status" value="1"/>
</dbReference>
<evidence type="ECO:0000256" key="4">
    <source>
        <dbReference type="ARBA" id="ARBA00023172"/>
    </source>
</evidence>
<dbReference type="Pfam" id="PF00589">
    <property type="entry name" value="Phage_integrase"/>
    <property type="match status" value="1"/>
</dbReference>
<dbReference type="PROSITE" id="PS51900">
    <property type="entry name" value="CB"/>
    <property type="match status" value="1"/>
</dbReference>
<evidence type="ECO:0000313" key="9">
    <source>
        <dbReference type="Proteomes" id="UP001525021"/>
    </source>
</evidence>
<evidence type="ECO:0000259" key="7">
    <source>
        <dbReference type="PROSITE" id="PS51900"/>
    </source>
</evidence>
<accession>A0ABT2DTH6</accession>
<evidence type="ECO:0000256" key="1">
    <source>
        <dbReference type="ARBA" id="ARBA00008857"/>
    </source>
</evidence>
<comment type="similarity">
    <text evidence="1">Belongs to the 'phage' integrase family.</text>
</comment>
<dbReference type="InterPro" id="IPR010998">
    <property type="entry name" value="Integrase_recombinase_N"/>
</dbReference>
<keyword evidence="3 5" id="KW-0238">DNA-binding</keyword>
<proteinExistence type="inferred from homology"/>
<dbReference type="InterPro" id="IPR044068">
    <property type="entry name" value="CB"/>
</dbReference>
<dbReference type="Gene3D" id="1.10.443.10">
    <property type="entry name" value="Intergrase catalytic core"/>
    <property type="match status" value="1"/>
</dbReference>
<dbReference type="PANTHER" id="PTHR30349:SF41">
    <property type="entry name" value="INTEGRASE_RECOMBINASE PROTEIN MJ0367-RELATED"/>
    <property type="match status" value="1"/>
</dbReference>
<dbReference type="InterPro" id="IPR004107">
    <property type="entry name" value="Integrase_SAM-like_N"/>
</dbReference>
<keyword evidence="4" id="KW-0233">DNA recombination</keyword>
<dbReference type="InterPro" id="IPR002104">
    <property type="entry name" value="Integrase_catalytic"/>
</dbReference>
<dbReference type="Pfam" id="PF13495">
    <property type="entry name" value="Phage_int_SAM_4"/>
    <property type="match status" value="1"/>
</dbReference>
<keyword evidence="9" id="KW-1185">Reference proteome</keyword>
<dbReference type="Gene3D" id="1.10.150.130">
    <property type="match status" value="1"/>
</dbReference>
<sequence length="280" mass="32460">MTIKVLNEYLLCLKLENKAVATITKYKWILERFLRECKVPLKDMTSENVREWINDFSIDKKPNTIALVHATLSTFFQFCFDEEYIERVIIKKRWRPQLPKSLPNYLDEYEFSRIKLISEQLSIRDRAIILFLLTSGCRVSEMSALNIKDINMDKHTAEVVGKGNKIRTIHFSLECAIALQNYLQARTCDPKEPLFMNKFGDRLLNGGIRGVLKKVGKQAGLEKIFHPHCCRHTFATNLLARGADLQFIADEMGHADLNTTRIYAQIPSEDKRLKYQNIMG</sequence>
<dbReference type="InterPro" id="IPR050090">
    <property type="entry name" value="Tyrosine_recombinase_XerCD"/>
</dbReference>
<feature type="domain" description="Core-binding (CB)" evidence="7">
    <location>
        <begin position="1"/>
        <end position="80"/>
    </location>
</feature>
<dbReference type="SUPFAM" id="SSF56349">
    <property type="entry name" value="DNA breaking-rejoining enzymes"/>
    <property type="match status" value="1"/>
</dbReference>
<dbReference type="EMBL" id="JANTOO010000019">
    <property type="protein sequence ID" value="MCS1398035.1"/>
    <property type="molecule type" value="Genomic_DNA"/>
</dbReference>
<name>A0ABT2DTH6_9BACI</name>